<feature type="domain" description="T2SS protein K first SAM-like" evidence="11">
    <location>
        <begin position="106"/>
        <end position="195"/>
    </location>
</feature>
<evidence type="ECO:0000256" key="2">
    <source>
        <dbReference type="ARBA" id="ARBA00007246"/>
    </source>
</evidence>
<dbReference type="AlphaFoldDB" id="A0A1M7TJ21"/>
<evidence type="ECO:0000256" key="6">
    <source>
        <dbReference type="ARBA" id="ARBA00022692"/>
    </source>
</evidence>
<dbReference type="InterPro" id="IPR049031">
    <property type="entry name" value="T2SSK_SAM-like_1st"/>
</dbReference>
<keyword evidence="3" id="KW-0813">Transport</keyword>
<dbReference type="RefSeq" id="WP_072817567.1">
    <property type="nucleotide sequence ID" value="NZ_LT670849.1"/>
</dbReference>
<organism evidence="12 13">
    <name type="scientific">Bradyrhizobium erythrophlei</name>
    <dbReference type="NCBI Taxonomy" id="1437360"/>
    <lineage>
        <taxon>Bacteria</taxon>
        <taxon>Pseudomonadati</taxon>
        <taxon>Pseudomonadota</taxon>
        <taxon>Alphaproteobacteria</taxon>
        <taxon>Hyphomicrobiales</taxon>
        <taxon>Nitrobacteraceae</taxon>
        <taxon>Bradyrhizobium</taxon>
    </lineage>
</organism>
<keyword evidence="9 10" id="KW-0472">Membrane</keyword>
<keyword evidence="5" id="KW-0997">Cell inner membrane</keyword>
<evidence type="ECO:0000256" key="5">
    <source>
        <dbReference type="ARBA" id="ARBA00022519"/>
    </source>
</evidence>
<dbReference type="EMBL" id="LT670849">
    <property type="protein sequence ID" value="SHN70633.1"/>
    <property type="molecule type" value="Genomic_DNA"/>
</dbReference>
<evidence type="ECO:0000256" key="9">
    <source>
        <dbReference type="ARBA" id="ARBA00023136"/>
    </source>
</evidence>
<proteinExistence type="inferred from homology"/>
<dbReference type="PANTHER" id="PTHR38831:SF2">
    <property type="entry name" value="TYPE II SECRETION SYSTEM PROTEIN K"/>
    <property type="match status" value="1"/>
</dbReference>
<dbReference type="GO" id="GO:0009306">
    <property type="term" value="P:protein secretion"/>
    <property type="evidence" value="ECO:0007669"/>
    <property type="project" value="InterPro"/>
</dbReference>
<keyword evidence="13" id="KW-1185">Reference proteome</keyword>
<sequence>MNGHLRQAARSSEAGFVIVAVLWILMALAALAMIFSVYLANSARALGATDISIERDALVSASLELTAYRLLLVDEKERPSQGSFSFRMDDADALVTFTSEAARVDLNQAPKEMLAGLFQVLGLEQATADELADRVIGWRTKSKPNDANDESALYLARGLNYAPRSAPFVHVNELSLVLGATPTIIERMLPFVTVFSKSADIDPLVAPAEVVAALPGMTPQALNDFLKQRSSLPRDPKAIAAALGPAKAATTLPENKTYRVQTMLRFDKGRRVVSEAVILLAGGGSKTDTTKGQAAAKQNVKGAYSTLFWRDDYGEIVGRPLRRSNR</sequence>
<dbReference type="Proteomes" id="UP000184096">
    <property type="component" value="Chromosome I"/>
</dbReference>
<dbReference type="GO" id="GO:0005886">
    <property type="term" value="C:plasma membrane"/>
    <property type="evidence" value="ECO:0007669"/>
    <property type="project" value="UniProtKB-SubCell"/>
</dbReference>
<comment type="subcellular location">
    <subcellularLocation>
        <location evidence="1">Cell inner membrane</location>
    </subcellularLocation>
</comment>
<evidence type="ECO:0000313" key="12">
    <source>
        <dbReference type="EMBL" id="SHN70633.1"/>
    </source>
</evidence>
<evidence type="ECO:0000256" key="10">
    <source>
        <dbReference type="SAM" id="Phobius"/>
    </source>
</evidence>
<gene>
    <name evidence="12" type="ORF">SAMN05444170_1793</name>
</gene>
<keyword evidence="7" id="KW-0653">Protein transport</keyword>
<keyword evidence="4" id="KW-1003">Cell membrane</keyword>
<feature type="transmembrane region" description="Helical" evidence="10">
    <location>
        <begin position="16"/>
        <end position="39"/>
    </location>
</feature>
<evidence type="ECO:0000259" key="11">
    <source>
        <dbReference type="Pfam" id="PF21687"/>
    </source>
</evidence>
<evidence type="ECO:0000256" key="4">
    <source>
        <dbReference type="ARBA" id="ARBA00022475"/>
    </source>
</evidence>
<accession>A0A1M7TJ21</accession>
<reference evidence="13" key="1">
    <citation type="submission" date="2016-11" db="EMBL/GenBank/DDBJ databases">
        <authorList>
            <person name="Varghese N."/>
            <person name="Submissions S."/>
        </authorList>
    </citation>
    <scope>NUCLEOTIDE SEQUENCE [LARGE SCALE GENOMIC DNA]</scope>
    <source>
        <strain evidence="13">GAS401</strain>
    </source>
</reference>
<dbReference type="OrthoDB" id="8084719at2"/>
<dbReference type="Gene3D" id="1.10.40.60">
    <property type="entry name" value="EpsJ-like"/>
    <property type="match status" value="1"/>
</dbReference>
<evidence type="ECO:0000256" key="1">
    <source>
        <dbReference type="ARBA" id="ARBA00004533"/>
    </source>
</evidence>
<keyword evidence="6 10" id="KW-0812">Transmembrane</keyword>
<dbReference type="PANTHER" id="PTHR38831">
    <property type="entry name" value="TYPE II SECRETION SYSTEM PROTEIN K"/>
    <property type="match status" value="1"/>
</dbReference>
<dbReference type="Pfam" id="PF21687">
    <property type="entry name" value="T2SSK_1st"/>
    <property type="match status" value="1"/>
</dbReference>
<dbReference type="InterPro" id="IPR005628">
    <property type="entry name" value="GspK"/>
</dbReference>
<dbReference type="SUPFAM" id="SSF158544">
    <property type="entry name" value="GspK insert domain-like"/>
    <property type="match status" value="1"/>
</dbReference>
<evidence type="ECO:0000256" key="7">
    <source>
        <dbReference type="ARBA" id="ARBA00022927"/>
    </source>
</evidence>
<comment type="similarity">
    <text evidence="2">Belongs to the GSP K family.</text>
</comment>
<dbReference type="InterPro" id="IPR038072">
    <property type="entry name" value="GspK_central_sf"/>
</dbReference>
<evidence type="ECO:0000256" key="8">
    <source>
        <dbReference type="ARBA" id="ARBA00022989"/>
    </source>
</evidence>
<keyword evidence="8 10" id="KW-1133">Transmembrane helix</keyword>
<evidence type="ECO:0000313" key="13">
    <source>
        <dbReference type="Proteomes" id="UP000184096"/>
    </source>
</evidence>
<protein>
    <submittedName>
        <fullName evidence="12">General secretion pathway protein K</fullName>
    </submittedName>
</protein>
<evidence type="ECO:0000256" key="3">
    <source>
        <dbReference type="ARBA" id="ARBA00022448"/>
    </source>
</evidence>
<name>A0A1M7TJ21_9BRAD</name>